<sequence length="141" mass="15724">MITLIENDISLEEYLTLREKVGWKKLTDKQAAHALANCLYKVKAVDADGQVVGMGRVVGDGAVVCYIQDLIVIPQVQAQGIGSQIIQKLKAYVESLREEESTMMLCLMCAKGREPFYEKHGFMQRPTDALGPGMIQYLTEK</sequence>
<dbReference type="Proteomes" id="UP000515819">
    <property type="component" value="Chromosome"/>
</dbReference>
<proteinExistence type="predicted"/>
<dbReference type="KEGG" id="wcp:H9Q76_04790"/>
<dbReference type="InterPro" id="IPR016181">
    <property type="entry name" value="Acyl_CoA_acyltransferase"/>
</dbReference>
<dbReference type="Pfam" id="PF13508">
    <property type="entry name" value="Acetyltransf_7"/>
    <property type="match status" value="1"/>
</dbReference>
<dbReference type="InterPro" id="IPR053144">
    <property type="entry name" value="Acetyltransferase_Butenolide"/>
</dbReference>
<keyword evidence="2" id="KW-0808">Transferase</keyword>
<dbReference type="InterPro" id="IPR000182">
    <property type="entry name" value="GNAT_dom"/>
</dbReference>
<feature type="domain" description="N-acetyltransferase" evidence="1">
    <location>
        <begin position="1"/>
        <end position="139"/>
    </location>
</feature>
<dbReference type="RefSeq" id="WP_117780984.1">
    <property type="nucleotide sequence ID" value="NZ_CP060632.1"/>
</dbReference>
<dbReference type="CDD" id="cd04301">
    <property type="entry name" value="NAT_SF"/>
    <property type="match status" value="1"/>
</dbReference>
<gene>
    <name evidence="2" type="ORF">H9Q76_04790</name>
</gene>
<protein>
    <submittedName>
        <fullName evidence="2">GNAT family N-acetyltransferase</fullName>
    </submittedName>
</protein>
<dbReference type="PANTHER" id="PTHR43233">
    <property type="entry name" value="FAMILY N-ACETYLTRANSFERASE, PUTATIVE (AFU_ORTHOLOGUE AFUA_6G03350)-RELATED"/>
    <property type="match status" value="1"/>
</dbReference>
<dbReference type="PROSITE" id="PS51186">
    <property type="entry name" value="GNAT"/>
    <property type="match status" value="1"/>
</dbReference>
<dbReference type="AlphaFoldDB" id="A0A7G9FPX3"/>
<dbReference type="EMBL" id="CP060632">
    <property type="protein sequence ID" value="QNM00605.1"/>
    <property type="molecule type" value="Genomic_DNA"/>
</dbReference>
<dbReference type="GO" id="GO:0016747">
    <property type="term" value="F:acyltransferase activity, transferring groups other than amino-acyl groups"/>
    <property type="evidence" value="ECO:0007669"/>
    <property type="project" value="InterPro"/>
</dbReference>
<reference evidence="2 3" key="1">
    <citation type="submission" date="2020-08" db="EMBL/GenBank/DDBJ databases">
        <authorList>
            <person name="Liu C."/>
            <person name="Sun Q."/>
        </authorList>
    </citation>
    <scope>NUCLEOTIDE SEQUENCE [LARGE SCALE GENOMIC DNA]</scope>
    <source>
        <strain evidence="2 3">NSJ-4</strain>
    </source>
</reference>
<dbReference type="SUPFAM" id="SSF55729">
    <property type="entry name" value="Acyl-CoA N-acyltransferases (Nat)"/>
    <property type="match status" value="1"/>
</dbReference>
<dbReference type="PANTHER" id="PTHR43233:SF1">
    <property type="entry name" value="FAMILY N-ACETYLTRANSFERASE, PUTATIVE (AFU_ORTHOLOGUE AFUA_6G03350)-RELATED"/>
    <property type="match status" value="1"/>
</dbReference>
<organism evidence="2 3">
    <name type="scientific">Wujia chipingensis</name>
    <dbReference type="NCBI Taxonomy" id="2763670"/>
    <lineage>
        <taxon>Bacteria</taxon>
        <taxon>Bacillati</taxon>
        <taxon>Bacillota</taxon>
        <taxon>Clostridia</taxon>
        <taxon>Lachnospirales</taxon>
        <taxon>Lachnospiraceae</taxon>
        <taxon>Wujia</taxon>
    </lineage>
</organism>
<dbReference type="Gene3D" id="3.40.630.30">
    <property type="match status" value="1"/>
</dbReference>
<evidence type="ECO:0000259" key="1">
    <source>
        <dbReference type="PROSITE" id="PS51186"/>
    </source>
</evidence>
<accession>A0A7G9FPX3</accession>
<keyword evidence="3" id="KW-1185">Reference proteome</keyword>
<name>A0A7G9FPX3_9FIRM</name>
<evidence type="ECO:0000313" key="2">
    <source>
        <dbReference type="EMBL" id="QNM00605.1"/>
    </source>
</evidence>
<evidence type="ECO:0000313" key="3">
    <source>
        <dbReference type="Proteomes" id="UP000515819"/>
    </source>
</evidence>